<dbReference type="InterPro" id="IPR036870">
    <property type="entry name" value="Ribosomal_bS18_sf"/>
</dbReference>
<dbReference type="SUPFAM" id="SSF46911">
    <property type="entry name" value="Ribosomal protein S18"/>
    <property type="match status" value="1"/>
</dbReference>
<dbReference type="GO" id="GO:0070181">
    <property type="term" value="F:small ribosomal subunit rRNA binding"/>
    <property type="evidence" value="ECO:0007669"/>
    <property type="project" value="TreeGrafter"/>
</dbReference>
<dbReference type="InterPro" id="IPR020814">
    <property type="entry name" value="Ribosomal_S6_plastid/chlpt"/>
</dbReference>
<dbReference type="CDD" id="cd00473">
    <property type="entry name" value="bS6"/>
    <property type="match status" value="1"/>
</dbReference>
<protein>
    <recommendedName>
        <fullName evidence="9">30S ribosomal protein S18</fullName>
    </recommendedName>
</protein>
<evidence type="ECO:0000256" key="4">
    <source>
        <dbReference type="ARBA" id="ARBA00022884"/>
    </source>
</evidence>
<dbReference type="Gene3D" id="4.10.640.10">
    <property type="entry name" value="Ribosomal protein S18"/>
    <property type="match status" value="1"/>
</dbReference>
<feature type="compositionally biased region" description="Basic and acidic residues" evidence="7">
    <location>
        <begin position="104"/>
        <end position="113"/>
    </location>
</feature>
<dbReference type="SUPFAM" id="SSF54995">
    <property type="entry name" value="Ribosomal protein S6"/>
    <property type="match status" value="1"/>
</dbReference>
<dbReference type="InterPro" id="IPR014717">
    <property type="entry name" value="Transl_elong_EF1B/ribsomal_bS6"/>
</dbReference>
<name>A0A381ND35_9ZZZZ</name>
<dbReference type="PROSITE" id="PS01048">
    <property type="entry name" value="RIBOSOMAL_S6"/>
    <property type="match status" value="1"/>
</dbReference>
<accession>A0A381ND35</accession>
<dbReference type="Gene3D" id="3.30.70.60">
    <property type="match status" value="1"/>
</dbReference>
<evidence type="ECO:0000256" key="3">
    <source>
        <dbReference type="ARBA" id="ARBA00022730"/>
    </source>
</evidence>
<evidence type="ECO:0000256" key="6">
    <source>
        <dbReference type="ARBA" id="ARBA00023274"/>
    </source>
</evidence>
<dbReference type="NCBIfam" id="TIGR00166">
    <property type="entry name" value="S6"/>
    <property type="match status" value="1"/>
</dbReference>
<feature type="compositionally biased region" description="Basic and acidic residues" evidence="7">
    <location>
        <begin position="135"/>
        <end position="146"/>
    </location>
</feature>
<keyword evidence="3" id="KW-0699">rRNA-binding</keyword>
<dbReference type="EMBL" id="UINC01000222">
    <property type="protein sequence ID" value="SUZ51453.1"/>
    <property type="molecule type" value="Genomic_DNA"/>
</dbReference>
<evidence type="ECO:0000256" key="7">
    <source>
        <dbReference type="SAM" id="MobiDB-lite"/>
    </source>
</evidence>
<dbReference type="InterPro" id="IPR020815">
    <property type="entry name" value="Ribosomal_bS6_CS"/>
</dbReference>
<dbReference type="HAMAP" id="MF_00270">
    <property type="entry name" value="Ribosomal_bS18"/>
    <property type="match status" value="1"/>
</dbReference>
<gene>
    <name evidence="8" type="ORF">METZ01_LOCUS4307</name>
</gene>
<dbReference type="PANTHER" id="PTHR13479">
    <property type="entry name" value="30S RIBOSOMAL PROTEIN S18"/>
    <property type="match status" value="1"/>
</dbReference>
<keyword evidence="4" id="KW-0694">RNA-binding</keyword>
<sequence length="225" mass="25093">MRIYEVVYILDPALEESAVTAKLDGLHQLATSKGGEVSAIDHWGTRQLAYPINKLSRGYYVAAHFTAVVEALPEYERMLKLDDDIIRYLLVLNEGEPTGGDSIMGERRPKKINDEDEADQQEPLTDTGADLGEAEDGKDTGSEHQRSGPPEFTGPRGRRQRMEGPPIIALNYKDVATLSNFVTEQGKILPKRTTKVTAAFQRQLGRAVKRARYLSLLPYTRNHLG</sequence>
<evidence type="ECO:0008006" key="9">
    <source>
        <dbReference type="Google" id="ProtNLM"/>
    </source>
</evidence>
<dbReference type="InterPro" id="IPR035980">
    <property type="entry name" value="Ribosomal_bS6_sf"/>
</dbReference>
<keyword evidence="6" id="KW-0687">Ribonucleoprotein</keyword>
<dbReference type="PRINTS" id="PR00974">
    <property type="entry name" value="RIBOSOMALS18"/>
</dbReference>
<dbReference type="GO" id="GO:0006412">
    <property type="term" value="P:translation"/>
    <property type="evidence" value="ECO:0007669"/>
    <property type="project" value="InterPro"/>
</dbReference>
<reference evidence="8" key="1">
    <citation type="submission" date="2018-05" db="EMBL/GenBank/DDBJ databases">
        <authorList>
            <person name="Lanie J.A."/>
            <person name="Ng W.-L."/>
            <person name="Kazmierczak K.M."/>
            <person name="Andrzejewski T.M."/>
            <person name="Davidsen T.M."/>
            <person name="Wayne K.J."/>
            <person name="Tettelin H."/>
            <person name="Glass J.I."/>
            <person name="Rusch D."/>
            <person name="Podicherti R."/>
            <person name="Tsui H.-C.T."/>
            <person name="Winkler M.E."/>
        </authorList>
    </citation>
    <scope>NUCLEOTIDE SEQUENCE</scope>
</reference>
<evidence type="ECO:0000256" key="2">
    <source>
        <dbReference type="ARBA" id="ARBA00009512"/>
    </source>
</evidence>
<dbReference type="InterPro" id="IPR000529">
    <property type="entry name" value="Ribosomal_bS6"/>
</dbReference>
<dbReference type="HAMAP" id="MF_00360">
    <property type="entry name" value="Ribosomal_bS6"/>
    <property type="match status" value="1"/>
</dbReference>
<evidence type="ECO:0000313" key="8">
    <source>
        <dbReference type="EMBL" id="SUZ51453.1"/>
    </source>
</evidence>
<dbReference type="AlphaFoldDB" id="A0A381ND35"/>
<evidence type="ECO:0000256" key="1">
    <source>
        <dbReference type="ARBA" id="ARBA00005589"/>
    </source>
</evidence>
<evidence type="ECO:0000256" key="5">
    <source>
        <dbReference type="ARBA" id="ARBA00022980"/>
    </source>
</evidence>
<keyword evidence="5" id="KW-0689">Ribosomal protein</keyword>
<proteinExistence type="inferred from homology"/>
<dbReference type="GO" id="GO:0003735">
    <property type="term" value="F:structural constituent of ribosome"/>
    <property type="evidence" value="ECO:0007669"/>
    <property type="project" value="InterPro"/>
</dbReference>
<organism evidence="8">
    <name type="scientific">marine metagenome</name>
    <dbReference type="NCBI Taxonomy" id="408172"/>
    <lineage>
        <taxon>unclassified sequences</taxon>
        <taxon>metagenomes</taxon>
        <taxon>ecological metagenomes</taxon>
    </lineage>
</organism>
<comment type="similarity">
    <text evidence="2">Belongs to the bacterial ribosomal protein bS6 family.</text>
</comment>
<dbReference type="GO" id="GO:0022627">
    <property type="term" value="C:cytosolic small ribosomal subunit"/>
    <property type="evidence" value="ECO:0007669"/>
    <property type="project" value="TreeGrafter"/>
</dbReference>
<comment type="similarity">
    <text evidence="1">Belongs to the bacterial ribosomal protein bS18 family.</text>
</comment>
<dbReference type="Pfam" id="PF01250">
    <property type="entry name" value="Ribosomal_S6"/>
    <property type="match status" value="1"/>
</dbReference>
<feature type="region of interest" description="Disordered" evidence="7">
    <location>
        <begin position="98"/>
        <end position="162"/>
    </location>
</feature>
<dbReference type="PANTHER" id="PTHR13479:SF40">
    <property type="entry name" value="SMALL RIBOSOMAL SUBUNIT PROTEIN BS18M"/>
    <property type="match status" value="1"/>
</dbReference>
<dbReference type="InterPro" id="IPR001648">
    <property type="entry name" value="Ribosomal_bS18"/>
</dbReference>
<dbReference type="Pfam" id="PF01084">
    <property type="entry name" value="Ribosomal_S18"/>
    <property type="match status" value="1"/>
</dbReference>
<dbReference type="NCBIfam" id="TIGR00165">
    <property type="entry name" value="S18"/>
    <property type="match status" value="1"/>
</dbReference>